<dbReference type="Pfam" id="PF01636">
    <property type="entry name" value="APH"/>
    <property type="match status" value="1"/>
</dbReference>
<dbReference type="InterPro" id="IPR011009">
    <property type="entry name" value="Kinase-like_dom_sf"/>
</dbReference>
<evidence type="ECO:0000259" key="1">
    <source>
        <dbReference type="Pfam" id="PF01636"/>
    </source>
</evidence>
<dbReference type="Proteomes" id="UP000078595">
    <property type="component" value="Chromosome 3"/>
</dbReference>
<name>A0AAJ8KNB4_9TREE</name>
<feature type="domain" description="Aminoglycoside phosphotransferase" evidence="1">
    <location>
        <begin position="143"/>
        <end position="316"/>
    </location>
</feature>
<organism evidence="2 3">
    <name type="scientific">Kwoniella dejecticola CBS 10117</name>
    <dbReference type="NCBI Taxonomy" id="1296121"/>
    <lineage>
        <taxon>Eukaryota</taxon>
        <taxon>Fungi</taxon>
        <taxon>Dikarya</taxon>
        <taxon>Basidiomycota</taxon>
        <taxon>Agaricomycotina</taxon>
        <taxon>Tremellomycetes</taxon>
        <taxon>Tremellales</taxon>
        <taxon>Cryptococcaceae</taxon>
        <taxon>Kwoniella</taxon>
    </lineage>
</organism>
<protein>
    <recommendedName>
        <fullName evidence="1">Aminoglycoside phosphotransferase domain-containing protein</fullName>
    </recommendedName>
</protein>
<reference evidence="2" key="2">
    <citation type="submission" date="2024-02" db="EMBL/GenBank/DDBJ databases">
        <title>Comparative genomics of Cryptococcus and Kwoniella reveals pathogenesis evolution and contrasting modes of karyotype evolution via chromosome fusion or intercentromeric recombination.</title>
        <authorList>
            <person name="Coelho M.A."/>
            <person name="David-Palma M."/>
            <person name="Shea T."/>
            <person name="Bowers K."/>
            <person name="McGinley-Smith S."/>
            <person name="Mohammad A.W."/>
            <person name="Gnirke A."/>
            <person name="Yurkov A.M."/>
            <person name="Nowrousian M."/>
            <person name="Sun S."/>
            <person name="Cuomo C.A."/>
            <person name="Heitman J."/>
        </authorList>
    </citation>
    <scope>NUCLEOTIDE SEQUENCE</scope>
    <source>
        <strain evidence="2">CBS 10117</strain>
    </source>
</reference>
<dbReference type="InterPro" id="IPR035896">
    <property type="entry name" value="AN1-like_Znf"/>
</dbReference>
<sequence length="448" mass="52316">MPEFIYCPCQVPDCKNEVIKYSGYCNWYMRVYCLPHRKDAVHECKAFPKSLDRKALLPELRKIRRRAELEFIKKLLDQIHASKDYFIREAESLRIGHTCQLDILDDVEVFRESTRLGSFNIHIPILFDDGVKWLIRIRRDSVTIPDPEINNAIIESEVATMRVLKTQGMPVPQGFLPPHHGQSDGPNEREPPFSYSFCEFMEGRPYNVLQTGSLNLPEDDLYRFIDNYAKVQIRLSEIKLPFTQIGRIYFRDLSHGDYTSMIGSLTNRDAHMASTKLAERPQELFIKPDDEKGDHMMIDESGKISGVIDWEWAHVTTKAEAFTPHWIFSFAYGGPNKMTENENKLIEAYKRHNRPDLAECVKTGRFYHRLGSIGYFYQVLKKEAHRAVFGKDIPKNFRPPPEDVDWRVYMMNRYKDDEGLKKNMSKHKWTLERAEREAQAVKQAVNDG</sequence>
<accession>A0AAJ8KNB4</accession>
<evidence type="ECO:0000313" key="2">
    <source>
        <dbReference type="EMBL" id="WWC60590.1"/>
    </source>
</evidence>
<keyword evidence="3" id="KW-1185">Reference proteome</keyword>
<dbReference type="PANTHER" id="PTHR21310:SF15">
    <property type="entry name" value="AMINOGLYCOSIDE PHOSPHOTRANSFERASE DOMAIN-CONTAINING PROTEIN"/>
    <property type="match status" value="1"/>
</dbReference>
<dbReference type="InterPro" id="IPR002575">
    <property type="entry name" value="Aminoglycoside_PTrfase"/>
</dbReference>
<dbReference type="RefSeq" id="XP_065824780.1">
    <property type="nucleotide sequence ID" value="XM_065968708.1"/>
</dbReference>
<dbReference type="InterPro" id="IPR051678">
    <property type="entry name" value="AGP_Transferase"/>
</dbReference>
<proteinExistence type="predicted"/>
<dbReference type="SUPFAM" id="SSF56112">
    <property type="entry name" value="Protein kinase-like (PK-like)"/>
    <property type="match status" value="1"/>
</dbReference>
<dbReference type="EMBL" id="CP144532">
    <property type="protein sequence ID" value="WWC60590.1"/>
    <property type="molecule type" value="Genomic_DNA"/>
</dbReference>
<evidence type="ECO:0000313" key="3">
    <source>
        <dbReference type="Proteomes" id="UP000078595"/>
    </source>
</evidence>
<dbReference type="PANTHER" id="PTHR21310">
    <property type="entry name" value="AMINOGLYCOSIDE PHOSPHOTRANSFERASE-RELATED-RELATED"/>
    <property type="match status" value="1"/>
</dbReference>
<dbReference type="AlphaFoldDB" id="A0AAJ8KNB4"/>
<dbReference type="KEGG" id="kdj:28966884"/>
<gene>
    <name evidence="2" type="ORF">I303_103164</name>
</gene>
<dbReference type="SUPFAM" id="SSF118310">
    <property type="entry name" value="AN1-like Zinc finger"/>
    <property type="match status" value="1"/>
</dbReference>
<reference evidence="2" key="1">
    <citation type="submission" date="2013-07" db="EMBL/GenBank/DDBJ databases">
        <authorList>
            <consortium name="The Broad Institute Genome Sequencing Platform"/>
            <person name="Cuomo C."/>
            <person name="Litvintseva A."/>
            <person name="Chen Y."/>
            <person name="Heitman J."/>
            <person name="Sun S."/>
            <person name="Springer D."/>
            <person name="Dromer F."/>
            <person name="Young S.K."/>
            <person name="Zeng Q."/>
            <person name="Gargeya S."/>
            <person name="Fitzgerald M."/>
            <person name="Abouelleil A."/>
            <person name="Alvarado L."/>
            <person name="Berlin A.M."/>
            <person name="Chapman S.B."/>
            <person name="Dewar J."/>
            <person name="Goldberg J."/>
            <person name="Griggs A."/>
            <person name="Gujja S."/>
            <person name="Hansen M."/>
            <person name="Howarth C."/>
            <person name="Imamovic A."/>
            <person name="Larimer J."/>
            <person name="McCowan C."/>
            <person name="Murphy C."/>
            <person name="Pearson M."/>
            <person name="Priest M."/>
            <person name="Roberts A."/>
            <person name="Saif S."/>
            <person name="Shea T."/>
            <person name="Sykes S."/>
            <person name="Wortman J."/>
            <person name="Nusbaum C."/>
            <person name="Birren B."/>
        </authorList>
    </citation>
    <scope>NUCLEOTIDE SEQUENCE</scope>
    <source>
        <strain evidence="2">CBS 10117</strain>
    </source>
</reference>
<dbReference type="GeneID" id="28966884"/>